<name>C7BVK9_ANGCA</name>
<evidence type="ECO:0000313" key="4">
    <source>
        <dbReference type="Proteomes" id="UP000035642"/>
    </source>
</evidence>
<proteinExistence type="evidence at transcript level"/>
<reference evidence="4" key="3">
    <citation type="submission" date="2012-09" db="EMBL/GenBank/DDBJ databases">
        <authorList>
            <person name="Martin A.A."/>
        </authorList>
    </citation>
    <scope>NUCLEOTIDE SEQUENCE</scope>
</reference>
<evidence type="ECO:0000313" key="5">
    <source>
        <dbReference type="WBParaSite" id="ACAC_0000874001-mRNA-1"/>
    </source>
</evidence>
<dbReference type="Proteomes" id="UP000035642">
    <property type="component" value="Unassembled WGS sequence"/>
</dbReference>
<accession>C7BVK9</accession>
<evidence type="ECO:0000256" key="1">
    <source>
        <dbReference type="SAM" id="MobiDB-lite"/>
    </source>
</evidence>
<feature type="region of interest" description="Disordered" evidence="1">
    <location>
        <begin position="93"/>
        <end position="113"/>
    </location>
</feature>
<sequence>MTLLLLIIATMAAITSSGYIPPYYGHYSYGGHYGDRDHKHGLYDSHYGSYEDKGSDDEHDYYGDKYGHHYGYDGHSGSGYGDRRHLAGRSYYDKNGASGSKDESYEMGGKANSDSDGMRKFSYFAAGSGPYGEYKKGYYGSEGYEDSKLKSKYSAGSVGGDYMKGYYNEGSSHHKDQGSYGKDSARGSKHGGHYKGSNYGHEHGGHDDGWRNSGYDSDLQHYEAHKPY</sequence>
<dbReference type="EMBL" id="FM207663">
    <property type="protein sequence ID" value="CAR63524.1"/>
    <property type="molecule type" value="mRNA"/>
</dbReference>
<dbReference type="STRING" id="6313.C7BVK9"/>
<keyword evidence="4" id="KW-1185">Reference proteome</keyword>
<reference evidence="3" key="1">
    <citation type="submission" date="2008-08" db="EMBL/GenBank/DDBJ databases">
        <authorList>
            <person name="Zhan X.M."/>
        </authorList>
    </citation>
    <scope>NUCLEOTIDE SEQUENCE</scope>
</reference>
<reference evidence="5" key="4">
    <citation type="submission" date="2017-02" db="UniProtKB">
        <authorList>
            <consortium name="WormBaseParasite"/>
        </authorList>
    </citation>
    <scope>IDENTIFICATION</scope>
</reference>
<feature type="signal peptide" evidence="2">
    <location>
        <begin position="1"/>
        <end position="17"/>
    </location>
</feature>
<feature type="chain" id="PRO_5010828684" evidence="2">
    <location>
        <begin position="18"/>
        <end position="228"/>
    </location>
</feature>
<feature type="compositionally biased region" description="Basic and acidic residues" evidence="1">
    <location>
        <begin position="218"/>
        <end position="228"/>
    </location>
</feature>
<evidence type="ECO:0000256" key="2">
    <source>
        <dbReference type="SAM" id="SignalP"/>
    </source>
</evidence>
<feature type="region of interest" description="Disordered" evidence="1">
    <location>
        <begin position="168"/>
        <end position="228"/>
    </location>
</feature>
<dbReference type="AlphaFoldDB" id="C7BVK9"/>
<keyword evidence="2" id="KW-0732">Signal</keyword>
<feature type="compositionally biased region" description="Basic and acidic residues" evidence="1">
    <location>
        <begin position="200"/>
        <end position="210"/>
    </location>
</feature>
<reference evidence="3" key="2">
    <citation type="journal article" date="2009" name="BMC Mol. Biol.">
        <title>Preliminary molecular characterization of the human pathogen Angiostrongylus cantonensis.</title>
        <authorList>
            <person name="He H."/>
            <person name="Cheng M."/>
            <person name="Yang X."/>
            <person name="Meng J."/>
            <person name="He A."/>
            <person name="Zheng X."/>
            <person name="Li Z."/>
            <person name="Guo P."/>
            <person name="Pan Z."/>
            <person name="Zhan X."/>
        </authorList>
    </citation>
    <scope>NUCLEOTIDE SEQUENCE</scope>
</reference>
<evidence type="ECO:0000313" key="3">
    <source>
        <dbReference type="EMBL" id="CAR63524.1"/>
    </source>
</evidence>
<dbReference type="WBParaSite" id="ACAC_0000874001-mRNA-1">
    <property type="protein sequence ID" value="ACAC_0000874001-mRNA-1"/>
    <property type="gene ID" value="ACAC_0000874001"/>
</dbReference>
<organism evidence="3">
    <name type="scientific">Angiostrongylus cantonensis</name>
    <name type="common">Rat lungworm</name>
    <dbReference type="NCBI Taxonomy" id="6313"/>
    <lineage>
        <taxon>Eukaryota</taxon>
        <taxon>Metazoa</taxon>
        <taxon>Ecdysozoa</taxon>
        <taxon>Nematoda</taxon>
        <taxon>Chromadorea</taxon>
        <taxon>Rhabditida</taxon>
        <taxon>Rhabditina</taxon>
        <taxon>Rhabditomorpha</taxon>
        <taxon>Strongyloidea</taxon>
        <taxon>Metastrongylidae</taxon>
        <taxon>Angiostrongylus</taxon>
    </lineage>
</organism>
<protein>
    <submittedName>
        <fullName evidence="5">Glycine-rich cell wall structural protein 1.8-like</fullName>
    </submittedName>
</protein>